<keyword evidence="24" id="KW-1185">Reference proteome</keyword>
<feature type="transmembrane region" description="Helical" evidence="20">
    <location>
        <begin position="183"/>
        <end position="206"/>
    </location>
</feature>
<evidence type="ECO:0000256" key="16">
    <source>
        <dbReference type="ARBA" id="ARBA00023624"/>
    </source>
</evidence>
<comment type="similarity">
    <text evidence="4">Belongs to the organo anion transporter (TC 2.A.60) family.</text>
</comment>
<dbReference type="InterPro" id="IPR001763">
    <property type="entry name" value="Rhodanese-like_dom"/>
</dbReference>
<evidence type="ECO:0000313" key="24">
    <source>
        <dbReference type="Proteomes" id="UP000019149"/>
    </source>
</evidence>
<dbReference type="Pfam" id="PF03137">
    <property type="entry name" value="OATP"/>
    <property type="match status" value="2"/>
</dbReference>
<keyword evidence="14" id="KW-0501">Molybdenum cofactor biosynthesis</keyword>
<keyword evidence="15" id="KW-1015">Disulfide bond</keyword>
<comment type="pathway">
    <text evidence="2">Protein modification; protein neddylation.</text>
</comment>
<dbReference type="InterPro" id="IPR058840">
    <property type="entry name" value="AAA_SelU"/>
</dbReference>
<evidence type="ECO:0000256" key="12">
    <source>
        <dbReference type="ARBA" id="ARBA00022989"/>
    </source>
</evidence>
<dbReference type="InterPro" id="IPR023318">
    <property type="entry name" value="Ub_act_enz_dom_a_sf"/>
</dbReference>
<dbReference type="InterPro" id="IPR014929">
    <property type="entry name" value="E2-binding"/>
</dbReference>
<dbReference type="InterPro" id="IPR002350">
    <property type="entry name" value="Kazal_dom"/>
</dbReference>
<evidence type="ECO:0000256" key="6">
    <source>
        <dbReference type="ARBA" id="ARBA00022475"/>
    </source>
</evidence>
<keyword evidence="12 20" id="KW-1133">Transmembrane helix</keyword>
<dbReference type="Gene3D" id="3.40.50.720">
    <property type="entry name" value="NAD(P)-binding Rossmann-like Domain"/>
    <property type="match status" value="1"/>
</dbReference>
<dbReference type="RefSeq" id="XP_024349174.1">
    <property type="nucleotide sequence ID" value="XM_024496419.1"/>
</dbReference>
<gene>
    <name evidence="23" type="ORF">EGR_07170</name>
</gene>
<evidence type="ECO:0000256" key="1">
    <source>
        <dbReference type="ARBA" id="ARBA00004651"/>
    </source>
</evidence>
<dbReference type="FunFam" id="1.10.10.520:FF:000001">
    <property type="entry name" value="NEDD8-activating enzyme E1 catalytic subunit"/>
    <property type="match status" value="1"/>
</dbReference>
<dbReference type="PROSITE" id="PS50206">
    <property type="entry name" value="RHODANESE_3"/>
    <property type="match status" value="1"/>
</dbReference>
<dbReference type="InterPro" id="IPR035985">
    <property type="entry name" value="Ubiquitin-activating_enz"/>
</dbReference>
<evidence type="ECO:0000256" key="9">
    <source>
        <dbReference type="ARBA" id="ARBA00022741"/>
    </source>
</evidence>
<feature type="domain" description="Rhodanese" evidence="21">
    <location>
        <begin position="1563"/>
        <end position="1717"/>
    </location>
</feature>
<evidence type="ECO:0000256" key="2">
    <source>
        <dbReference type="ARBA" id="ARBA00005032"/>
    </source>
</evidence>
<dbReference type="Gene3D" id="1.10.10.520">
    <property type="entry name" value="Ubiquitin activating enzymes (Uba3). Chain: B, domain 2"/>
    <property type="match status" value="1"/>
</dbReference>
<dbReference type="EC" id="6.2.1.64" evidence="16"/>
<protein>
    <recommendedName>
        <fullName evidence="5">NEDD8-activating enzyme E1 catalytic subunit</fullName>
        <ecNumber evidence="16">6.2.1.64</ecNumber>
    </recommendedName>
</protein>
<dbReference type="GO" id="GO:0043252">
    <property type="term" value="P:sodium-independent organic anion transport"/>
    <property type="evidence" value="ECO:0007669"/>
    <property type="project" value="TreeGrafter"/>
</dbReference>
<comment type="subcellular location">
    <subcellularLocation>
        <location evidence="1">Cell membrane</location>
        <topology evidence="1">Multi-pass membrane protein</topology>
    </subcellularLocation>
</comment>
<evidence type="ECO:0000256" key="15">
    <source>
        <dbReference type="ARBA" id="ARBA00023157"/>
    </source>
</evidence>
<dbReference type="InterPro" id="IPR036259">
    <property type="entry name" value="MFS_trans_sf"/>
</dbReference>
<keyword evidence="9" id="KW-0547">Nucleotide-binding</keyword>
<dbReference type="Pfam" id="PF00899">
    <property type="entry name" value="ThiF"/>
    <property type="match status" value="1"/>
</dbReference>
<dbReference type="CTD" id="36342885"/>
<dbReference type="CDD" id="cd01488">
    <property type="entry name" value="Uba3_RUB"/>
    <property type="match status" value="1"/>
</dbReference>
<keyword evidence="6" id="KW-1003">Cell membrane</keyword>
<keyword evidence="11" id="KW-0067">ATP-binding</keyword>
<dbReference type="InterPro" id="IPR000594">
    <property type="entry name" value="ThiF_NAD_FAD-bd"/>
</dbReference>
<reference evidence="23 24" key="1">
    <citation type="journal article" date="2013" name="Nat. Genet.">
        <title>The genome of the hydatid tapeworm Echinococcus granulosus.</title>
        <authorList>
            <person name="Zheng H."/>
            <person name="Zhang W."/>
            <person name="Zhang L."/>
            <person name="Zhang Z."/>
            <person name="Li J."/>
            <person name="Lu G."/>
            <person name="Zhu Y."/>
            <person name="Wang Y."/>
            <person name="Huang Y."/>
            <person name="Liu J."/>
            <person name="Kang H."/>
            <person name="Chen J."/>
            <person name="Wang L."/>
            <person name="Chen A."/>
            <person name="Yu S."/>
            <person name="Gao Z."/>
            <person name="Jin L."/>
            <person name="Gu W."/>
            <person name="Wang Z."/>
            <person name="Zhao L."/>
            <person name="Shi B."/>
            <person name="Wen H."/>
            <person name="Lin R."/>
            <person name="Jones M.K."/>
            <person name="Brejova B."/>
            <person name="Vinar T."/>
            <person name="Zhao G."/>
            <person name="McManus D.P."/>
            <person name="Chen Z."/>
            <person name="Zhou Y."/>
            <person name="Wang S."/>
        </authorList>
    </citation>
    <scope>NUCLEOTIDE SEQUENCE [LARGE SCALE GENOMIC DNA]</scope>
</reference>
<dbReference type="SUPFAM" id="SSF52821">
    <property type="entry name" value="Rhodanese/Cell cycle control phosphatase"/>
    <property type="match status" value="1"/>
</dbReference>
<feature type="transmembrane region" description="Helical" evidence="20">
    <location>
        <begin position="218"/>
        <end position="241"/>
    </location>
</feature>
<dbReference type="GO" id="GO:0019781">
    <property type="term" value="F:NEDD8 activating enzyme activity"/>
    <property type="evidence" value="ECO:0007669"/>
    <property type="project" value="UniProtKB-EC"/>
</dbReference>
<comment type="catalytic activity">
    <reaction evidence="17">
        <text>ATP + [NEDD8 protein] + [E1 NEDD8-activating enzyme]-L-cysteine = AMP + diphosphate + [E1 NEDD8-activating enzyme]-S-[NEDD8 protein]-yl-L-cysteine.</text>
        <dbReference type="EC" id="6.2.1.64"/>
    </reaction>
</comment>
<dbReference type="InterPro" id="IPR036873">
    <property type="entry name" value="Rhodanese-like_dom_sf"/>
</dbReference>
<sequence>MSPSFPVVSRVSASPWKSEARDSSKDPKVEYCGIGLWRPSCLEPLRDIRAFIAAMCFVSCLQASYSGYTSSQITTLEKRFAIGSIVIGAINSFFEVGYISCVMIVSYLGAKGRVPLWIACGLFAMSCGAFLFSTPQFLFHYDSSLSSGGNEHLCSLDSSLNQTFSKKSSCNTKFDGSYHFLPILLLAQFLIGAGSSPILTLAPPFVDDHVPPSKAPAMIASLYAAAALGPVFGYALGALMLQHPMDKWSKTKVIGSTLTPASENWIGLWWAGYIILGLGVFIGASILIMFPRTLRSSFTPHKRSLESDMIAGSSNSGGTVDGVLSDSKPNSSAETSLPFFLPASQAQPMSHKSYQQRAVYQHHQRSFSGNVPVTSAPTTAPPLSVGGTAQAASFFPPRQHQRSASVSSVLHAAIIAATASHTAEEEDEALPSTETDSDSSSDKRQSRIDQSASEMRRGTRLFRSPVYRSESLTEQQQQQYSCRWTSAFWSSRSPSRGVLLQSNGRLPRWSQKATPLGVPPPILDVMVEDSTSEFLTTSVTKANTKPDDRSDLATNGKPASPVGARRFHPPILEGDSGVPPHSSSNANPPSPPSTPTASASKSSIFVHLHKHRKRRPRKIIRGRIFGFLADWSKDIPKSVFSLLKNKIYVVTCLCICCEMFIVIGFAGFLPKYMEIEYQISKATASMIAGGLIVPSGALGILAGGLFLNKARLSQKGKLLTVSAVLFVFCINFFIVGCMSSFFFLGCENPKIAGFTVPYPSGRDNYYLRNYVHAQKGFLPVTILPMTSTLRVCISLSVAISHLSTFYRSSETADTNVSRTAKPWEVECCRSCGCNPNVWKPVCHAKTNTIFFSPCYAGCAKGPTFLPTNSQYIYHHCNCLLSFADTPNNESVFLRDSSMVLAIETGGAGEASSQIFDDEVFAGVCAPGCKTLIPFVCFLTILLFLTGVIQNPLLMVTMRSVRHSQRSLALGLQFVIIRLLANLPSPIAFGRAIDGACLLWKDECGRRGDCAFMDLKQLTQYITGLGVTVKGSSLLVYIVLVCLLSRRYPSASGSGADEELVVNKLCSDDALQQRSTPDSHQAVVENAKTWDELANQPIKKMPIRARCLSKSMVSHGNIFCDRTARWEAIECILGRSGPLQRSDFEPSSELFNMIAQHVRVLVVGAGGLGCEILKSLALMGFCQIDVIDMDTIDVSNLNRQFLFTEKNVGRSKAEVAADFIMRRIDTCKVIPHFKKIQDFGSNFYKQFDIVICGLDSVVARRWINSMLASLVEYKEDGTPDFHTMIPLVDGGTEGFKGHVIVVLFGVTGCIECSLNLYPPQVNYPLCTIAHTPRLPEHCVEFVRLLLWPKEQPFGPDVNIDGDSPEHLEWIFSRSCERAKEYGIQGISMRLVKGVIKRIIPSVASTNAVIASALVTEAFKVVTICYDYLNSCMNFSDVEGIYTYTFQIERKDDCLVCNNVPKNLDFSSKATLREVVEYLKHDPGLQMQSPTITTLLNGSNRTLFVDFDEAMQGLRANLQKSLDGNLTDEPFALALSPEAAAHAPNSLPPPLDPAPRGSTPWFTLDLATTLFIDARSPCEYALDHIEGAINIPILSDRERMEVGKIFSSGITNFSVPLKMDRMLILLCSDVVEARLLGARFACANIAESLRPGGPLTRFFETSDQETCSPLLIVVYCFRGGQRSMGLGTILSELNCPSCEVACLAGGYRAWRRLLLRQLGVWPTLVAPGGLAGTLWVLSSLTGCGKTLLLEELEAVGEITLNLERMAGHKGSMFGGGGMQPTQRIFDARLHSALQRCLTAPHVWTECESRNIGPGCKLGDGFWQRLRGTRATVRVWLSVPLEARVNWILHDYAAWLHNSEENMERIFESMANYHSKKRLESWRKLVRGGDYAAFVAEVLEHHYDPLYKKSRGSMLCHYADMGLLHCIEVPIVDRAYFRKEVIPHLQHLSIHSSRTDFTHRDNALL</sequence>
<dbReference type="Gene3D" id="3.10.20.260">
    <property type="entry name" value="NEDD8-activating enzyme E1, catalytic subunit"/>
    <property type="match status" value="1"/>
</dbReference>
<evidence type="ECO:0000256" key="5">
    <source>
        <dbReference type="ARBA" id="ARBA00015203"/>
    </source>
</evidence>
<dbReference type="SMART" id="SM00450">
    <property type="entry name" value="RHOD"/>
    <property type="match status" value="1"/>
</dbReference>
<dbReference type="SUPFAM" id="SSF103473">
    <property type="entry name" value="MFS general substrate transporter"/>
    <property type="match status" value="2"/>
</dbReference>
<dbReference type="PANTHER" id="PTHR11388:SF142">
    <property type="entry name" value="SOLUTE CARRIER ORGANIC ANION TRANSPORTER FAMILY MEMBER 5A1"/>
    <property type="match status" value="1"/>
</dbReference>
<dbReference type="GO" id="GO:0006777">
    <property type="term" value="P:Mo-molybdopterin cofactor biosynthetic process"/>
    <property type="evidence" value="ECO:0007669"/>
    <property type="project" value="UniProtKB-KW"/>
</dbReference>
<dbReference type="STRING" id="6210.W6U9D8"/>
<dbReference type="PROSITE" id="PS51465">
    <property type="entry name" value="KAZAL_2"/>
    <property type="match status" value="1"/>
</dbReference>
<dbReference type="GO" id="GO:0005524">
    <property type="term" value="F:ATP binding"/>
    <property type="evidence" value="ECO:0007669"/>
    <property type="project" value="UniProtKB-KW"/>
</dbReference>
<dbReference type="InterPro" id="IPR037078">
    <property type="entry name" value="NEDD8-ac_enz1_catalyticsu_C"/>
</dbReference>
<name>W6U9D8_ECHGR</name>
<dbReference type="PANTHER" id="PTHR11388">
    <property type="entry name" value="ORGANIC ANION TRANSPORTER"/>
    <property type="match status" value="1"/>
</dbReference>
<keyword evidence="8 20" id="KW-0812">Transmembrane</keyword>
<feature type="active site" description="Glycyl thioester intermediate" evidence="18">
    <location>
        <position position="1325"/>
    </location>
</feature>
<dbReference type="InterPro" id="IPR004156">
    <property type="entry name" value="OATP"/>
</dbReference>
<evidence type="ECO:0000256" key="7">
    <source>
        <dbReference type="ARBA" id="ARBA00022598"/>
    </source>
</evidence>
<dbReference type="KEGG" id="egl:EGR_07170"/>
<feature type="compositionally biased region" description="Acidic residues" evidence="19">
    <location>
        <begin position="424"/>
        <end position="439"/>
    </location>
</feature>
<proteinExistence type="inferred from homology"/>
<evidence type="ECO:0000256" key="18">
    <source>
        <dbReference type="PROSITE-ProRule" id="PRU10132"/>
    </source>
</evidence>
<evidence type="ECO:0000256" key="3">
    <source>
        <dbReference type="ARBA" id="ARBA00006310"/>
    </source>
</evidence>
<evidence type="ECO:0000256" key="20">
    <source>
        <dbReference type="SAM" id="Phobius"/>
    </source>
</evidence>
<feature type="region of interest" description="Disordered" evidence="19">
    <location>
        <begin position="419"/>
        <end position="462"/>
    </location>
</feature>
<dbReference type="OrthoDB" id="5062115at2759"/>
<evidence type="ECO:0000256" key="19">
    <source>
        <dbReference type="SAM" id="MobiDB-lite"/>
    </source>
</evidence>
<keyword evidence="13 20" id="KW-0472">Membrane</keyword>
<feature type="transmembrane region" description="Helical" evidence="20">
    <location>
        <begin position="647"/>
        <end position="670"/>
    </location>
</feature>
<feature type="transmembrane region" description="Helical" evidence="20">
    <location>
        <begin position="268"/>
        <end position="290"/>
    </location>
</feature>
<organism evidence="23 24">
    <name type="scientific">Echinococcus granulosus</name>
    <name type="common">Hydatid tapeworm</name>
    <dbReference type="NCBI Taxonomy" id="6210"/>
    <lineage>
        <taxon>Eukaryota</taxon>
        <taxon>Metazoa</taxon>
        <taxon>Spiralia</taxon>
        <taxon>Lophotrochozoa</taxon>
        <taxon>Platyhelminthes</taxon>
        <taxon>Cestoda</taxon>
        <taxon>Eucestoda</taxon>
        <taxon>Cyclophyllidea</taxon>
        <taxon>Taeniidae</taxon>
        <taxon>Echinococcus</taxon>
        <taxon>Echinococcus granulosus group</taxon>
    </lineage>
</organism>
<dbReference type="FunFam" id="3.50.50.80:FF:000002">
    <property type="entry name" value="SUMO-activating enzyme subunit 2"/>
    <property type="match status" value="1"/>
</dbReference>
<dbReference type="Pfam" id="PF26341">
    <property type="entry name" value="AAA_SelU"/>
    <property type="match status" value="1"/>
</dbReference>
<dbReference type="GO" id="GO:0015347">
    <property type="term" value="F:sodium-independent organic anion transmembrane transporter activity"/>
    <property type="evidence" value="ECO:0007669"/>
    <property type="project" value="TreeGrafter"/>
</dbReference>
<dbReference type="GO" id="GO:0045116">
    <property type="term" value="P:protein neddylation"/>
    <property type="evidence" value="ECO:0007669"/>
    <property type="project" value="InterPro"/>
</dbReference>
<dbReference type="Pfam" id="PF00581">
    <property type="entry name" value="Rhodanese"/>
    <property type="match status" value="1"/>
</dbReference>
<feature type="transmembrane region" description="Helical" evidence="20">
    <location>
        <begin position="80"/>
        <end position="109"/>
    </location>
</feature>
<evidence type="ECO:0000256" key="17">
    <source>
        <dbReference type="ARBA" id="ARBA00024626"/>
    </source>
</evidence>
<accession>W6U9D8</accession>
<dbReference type="EMBL" id="APAU02000071">
    <property type="protein sequence ID" value="EUB57978.1"/>
    <property type="molecule type" value="Genomic_DNA"/>
</dbReference>
<dbReference type="SUPFAM" id="SSF69572">
    <property type="entry name" value="Activating enzymes of the ubiquitin-like proteins"/>
    <property type="match status" value="1"/>
</dbReference>
<evidence type="ECO:0000313" key="23">
    <source>
        <dbReference type="EMBL" id="EUB57978.1"/>
    </source>
</evidence>
<feature type="transmembrane region" description="Helical" evidence="20">
    <location>
        <begin position="116"/>
        <end position="139"/>
    </location>
</feature>
<dbReference type="GO" id="GO:0016323">
    <property type="term" value="C:basolateral plasma membrane"/>
    <property type="evidence" value="ECO:0007669"/>
    <property type="project" value="TreeGrafter"/>
</dbReference>
<dbReference type="InterPro" id="IPR033127">
    <property type="entry name" value="UBQ-activ_enz_E1_Cys_AS"/>
</dbReference>
<feature type="transmembrane region" description="Helical" evidence="20">
    <location>
        <begin position="1020"/>
        <end position="1043"/>
    </location>
</feature>
<feature type="region of interest" description="Disordered" evidence="19">
    <location>
        <begin position="540"/>
        <end position="599"/>
    </location>
</feature>
<dbReference type="Proteomes" id="UP000019149">
    <property type="component" value="Unassembled WGS sequence"/>
</dbReference>
<comment type="caution">
    <text evidence="23">The sequence shown here is derived from an EMBL/GenBank/DDBJ whole genome shotgun (WGS) entry which is preliminary data.</text>
</comment>
<dbReference type="InterPro" id="IPR030468">
    <property type="entry name" value="Uba3_N"/>
</dbReference>
<dbReference type="SMART" id="SM01181">
    <property type="entry name" value="E2_bind"/>
    <property type="match status" value="1"/>
</dbReference>
<keyword evidence="10" id="KW-0833">Ubl conjugation pathway</keyword>
<evidence type="ECO:0000256" key="14">
    <source>
        <dbReference type="ARBA" id="ARBA00023150"/>
    </source>
</evidence>
<keyword evidence="7" id="KW-0436">Ligase</keyword>
<evidence type="ECO:0000256" key="13">
    <source>
        <dbReference type="ARBA" id="ARBA00023136"/>
    </source>
</evidence>
<feature type="transmembrane region" description="Helical" evidence="20">
    <location>
        <begin position="967"/>
        <end position="988"/>
    </location>
</feature>
<feature type="transmembrane region" description="Helical" evidence="20">
    <location>
        <begin position="719"/>
        <end position="744"/>
    </location>
</feature>
<evidence type="ECO:0000259" key="22">
    <source>
        <dbReference type="PROSITE" id="PS51465"/>
    </source>
</evidence>
<evidence type="ECO:0000256" key="10">
    <source>
        <dbReference type="ARBA" id="ARBA00022786"/>
    </source>
</evidence>
<dbReference type="Gene3D" id="3.40.250.10">
    <property type="entry name" value="Rhodanese-like domain"/>
    <property type="match status" value="1"/>
</dbReference>
<dbReference type="PROSITE" id="PS00865">
    <property type="entry name" value="UBIQUITIN_ACTIVAT_2"/>
    <property type="match status" value="1"/>
</dbReference>
<evidence type="ECO:0000256" key="4">
    <source>
        <dbReference type="ARBA" id="ARBA00009657"/>
    </source>
</evidence>
<evidence type="ECO:0000256" key="8">
    <source>
        <dbReference type="ARBA" id="ARBA00022692"/>
    </source>
</evidence>
<evidence type="ECO:0000256" key="11">
    <source>
        <dbReference type="ARBA" id="ARBA00022840"/>
    </source>
</evidence>
<dbReference type="GeneID" id="36342885"/>
<comment type="similarity">
    <text evidence="3">Belongs to the ubiquitin-activating E1 family. UBA3 subfamily.</text>
</comment>
<feature type="domain" description="Kazal-like" evidence="22">
    <location>
        <begin position="821"/>
        <end position="880"/>
    </location>
</feature>
<feature type="transmembrane region" description="Helical" evidence="20">
    <location>
        <begin position="682"/>
        <end position="707"/>
    </location>
</feature>
<evidence type="ECO:0000259" key="21">
    <source>
        <dbReference type="PROSITE" id="PS50206"/>
    </source>
</evidence>
<feature type="transmembrane region" description="Helical" evidence="20">
    <location>
        <begin position="931"/>
        <end position="955"/>
    </location>
</feature>
<dbReference type="Gene3D" id="1.20.1250.20">
    <property type="entry name" value="MFS general substrate transporter like domains"/>
    <property type="match status" value="2"/>
</dbReference>